<accession>A0A8S1T9M1</accession>
<sequence>MEVKQKLIKNQILIIRKLNQQRWLGRSRRQERRKFFEPKENEKVERETLWNKKEQSSELI</sequence>
<comment type="caution">
    <text evidence="1">The sequence shown here is derived from an EMBL/GenBank/DDBJ whole genome shotgun (WGS) entry which is preliminary data.</text>
</comment>
<gene>
    <name evidence="1" type="ORF">POCTA_138.1.T0210097</name>
</gene>
<evidence type="ECO:0000313" key="1">
    <source>
        <dbReference type="EMBL" id="CAD8148388.1"/>
    </source>
</evidence>
<keyword evidence="2" id="KW-1185">Reference proteome</keyword>
<proteinExistence type="predicted"/>
<dbReference type="EMBL" id="CAJJDP010000021">
    <property type="protein sequence ID" value="CAD8148388.1"/>
    <property type="molecule type" value="Genomic_DNA"/>
</dbReference>
<organism evidence="1 2">
    <name type="scientific">Paramecium octaurelia</name>
    <dbReference type="NCBI Taxonomy" id="43137"/>
    <lineage>
        <taxon>Eukaryota</taxon>
        <taxon>Sar</taxon>
        <taxon>Alveolata</taxon>
        <taxon>Ciliophora</taxon>
        <taxon>Intramacronucleata</taxon>
        <taxon>Oligohymenophorea</taxon>
        <taxon>Peniculida</taxon>
        <taxon>Parameciidae</taxon>
        <taxon>Paramecium</taxon>
    </lineage>
</organism>
<protein>
    <submittedName>
        <fullName evidence="1">Uncharacterized protein</fullName>
    </submittedName>
</protein>
<dbReference type="AlphaFoldDB" id="A0A8S1T9M1"/>
<evidence type="ECO:0000313" key="2">
    <source>
        <dbReference type="Proteomes" id="UP000683925"/>
    </source>
</evidence>
<name>A0A8S1T9M1_PAROT</name>
<reference evidence="1" key="1">
    <citation type="submission" date="2021-01" db="EMBL/GenBank/DDBJ databases">
        <authorList>
            <consortium name="Genoscope - CEA"/>
            <person name="William W."/>
        </authorList>
    </citation>
    <scope>NUCLEOTIDE SEQUENCE</scope>
</reference>
<dbReference type="Proteomes" id="UP000683925">
    <property type="component" value="Unassembled WGS sequence"/>
</dbReference>